<gene>
    <name evidence="1" type="ORF">BEI59_06615</name>
</gene>
<sequence length="188" mass="21428">MKYISKGMVIRASTEDLLFVIRCGVDFQLTGEQAALWLNGRFGFAKNRENVLEVKALQQLKRQGLVEITEGDEPVFEYRALTQCVLTPAKPQGVRAILSARQKELLLWLTEAGLRLTTAELVFLTEHHVTPQINLLGDRNRQNLTETIYTQETIFDNILEAQMEHAAVRDEVVSALLRLLKKKRILLL</sequence>
<dbReference type="Proteomes" id="UP000094271">
    <property type="component" value="Unassembled WGS sequence"/>
</dbReference>
<name>A0A1E3UMD8_9FIRM</name>
<dbReference type="EMBL" id="MEHA01000003">
    <property type="protein sequence ID" value="ODR54218.1"/>
    <property type="molecule type" value="Genomic_DNA"/>
</dbReference>
<protein>
    <submittedName>
        <fullName evidence="1">Uncharacterized protein</fullName>
    </submittedName>
</protein>
<comment type="caution">
    <text evidence="1">The sequence shown here is derived from an EMBL/GenBank/DDBJ whole genome shotgun (WGS) entry which is preliminary data.</text>
</comment>
<dbReference type="OrthoDB" id="1974707at2"/>
<evidence type="ECO:0000313" key="1">
    <source>
        <dbReference type="EMBL" id="ODR54218.1"/>
    </source>
</evidence>
<dbReference type="AlphaFoldDB" id="A0A1E3UMD8"/>
<organism evidence="1 2">
    <name type="scientific">Eisenbergiella tayi</name>
    <dbReference type="NCBI Taxonomy" id="1432052"/>
    <lineage>
        <taxon>Bacteria</taxon>
        <taxon>Bacillati</taxon>
        <taxon>Bacillota</taxon>
        <taxon>Clostridia</taxon>
        <taxon>Lachnospirales</taxon>
        <taxon>Lachnospiraceae</taxon>
        <taxon>Eisenbergiella</taxon>
    </lineage>
</organism>
<reference evidence="1 2" key="1">
    <citation type="submission" date="2016-08" db="EMBL/GenBank/DDBJ databases">
        <authorList>
            <person name="Seilhamer J.J."/>
        </authorList>
    </citation>
    <scope>NUCLEOTIDE SEQUENCE [LARGE SCALE GENOMIC DNA]</scope>
    <source>
        <strain evidence="1 2">NML150140-1</strain>
    </source>
</reference>
<dbReference type="RefSeq" id="WP_069431372.1">
    <property type="nucleotide sequence ID" value="NZ_MEHA01000003.1"/>
</dbReference>
<evidence type="ECO:0000313" key="2">
    <source>
        <dbReference type="Proteomes" id="UP000094271"/>
    </source>
</evidence>
<proteinExistence type="predicted"/>
<accession>A0A1E3UMD8</accession>